<keyword evidence="8" id="KW-0547">Nucleotide-binding</keyword>
<evidence type="ECO:0000256" key="1">
    <source>
        <dbReference type="ARBA" id="ARBA00000085"/>
    </source>
</evidence>
<dbReference type="Pfam" id="PF02518">
    <property type="entry name" value="HATPase_c"/>
    <property type="match status" value="1"/>
</dbReference>
<dbReference type="RefSeq" id="WP_207600021.1">
    <property type="nucleotide sequence ID" value="NZ_JAFNJU010000008.1"/>
</dbReference>
<dbReference type="InterPro" id="IPR036097">
    <property type="entry name" value="HisK_dim/P_sf"/>
</dbReference>
<dbReference type="GO" id="GO:0005886">
    <property type="term" value="C:plasma membrane"/>
    <property type="evidence" value="ECO:0007669"/>
    <property type="project" value="UniProtKB-SubCell"/>
</dbReference>
<name>A0A939H793_9CLOT</name>
<keyword evidence="5" id="KW-0597">Phosphoprotein</keyword>
<reference evidence="16" key="1">
    <citation type="submission" date="2021-03" db="EMBL/GenBank/DDBJ databases">
        <title>Proteiniclasticum marinus sp. nov., isolated from tidal flat sediment.</title>
        <authorList>
            <person name="Namirimu T."/>
            <person name="Yang J.-A."/>
            <person name="Yang S.-H."/>
            <person name="Kim Y.-J."/>
            <person name="Kwon K.K."/>
        </authorList>
    </citation>
    <scope>NUCLEOTIDE SEQUENCE</scope>
    <source>
        <strain evidence="16">SCR006</strain>
    </source>
</reference>
<feature type="domain" description="Histidine kinase" evidence="15">
    <location>
        <begin position="245"/>
        <end position="461"/>
    </location>
</feature>
<evidence type="ECO:0000256" key="9">
    <source>
        <dbReference type="ARBA" id="ARBA00022777"/>
    </source>
</evidence>
<dbReference type="SMART" id="SM00387">
    <property type="entry name" value="HATPase_c"/>
    <property type="match status" value="1"/>
</dbReference>
<dbReference type="PROSITE" id="PS50109">
    <property type="entry name" value="HIS_KIN"/>
    <property type="match status" value="1"/>
</dbReference>
<evidence type="ECO:0000256" key="10">
    <source>
        <dbReference type="ARBA" id="ARBA00022840"/>
    </source>
</evidence>
<dbReference type="EC" id="2.7.13.3" evidence="3"/>
<dbReference type="CDD" id="cd00075">
    <property type="entry name" value="HATPase"/>
    <property type="match status" value="1"/>
</dbReference>
<evidence type="ECO:0000256" key="8">
    <source>
        <dbReference type="ARBA" id="ARBA00022741"/>
    </source>
</evidence>
<proteinExistence type="predicted"/>
<evidence type="ECO:0000256" key="4">
    <source>
        <dbReference type="ARBA" id="ARBA00022475"/>
    </source>
</evidence>
<evidence type="ECO:0000256" key="5">
    <source>
        <dbReference type="ARBA" id="ARBA00022553"/>
    </source>
</evidence>
<dbReference type="InterPro" id="IPR004358">
    <property type="entry name" value="Sig_transdc_His_kin-like_C"/>
</dbReference>
<comment type="caution">
    <text evidence="16">The sequence shown here is derived from an EMBL/GenBank/DDBJ whole genome shotgun (WGS) entry which is preliminary data.</text>
</comment>
<dbReference type="Proteomes" id="UP000664218">
    <property type="component" value="Unassembled WGS sequence"/>
</dbReference>
<comment type="catalytic activity">
    <reaction evidence="1">
        <text>ATP + protein L-histidine = ADP + protein N-phospho-L-histidine.</text>
        <dbReference type="EC" id="2.7.13.3"/>
    </reaction>
</comment>
<evidence type="ECO:0000256" key="11">
    <source>
        <dbReference type="ARBA" id="ARBA00022989"/>
    </source>
</evidence>
<sequence>MKRRIMIHYAVSFFIAAFILVLINVLYMSNSIYQNEELYHFSPDPYMERIAEGIYAGASSEIVADPELAIYLENEGIGFQLIDQELKEVIQLNNHFRDTQDTYSPEELIRLYESPSTTAFISAQHIDGRDYTLLLFMDPDAVSRKQYTYNVDLVELAYNPIWLVGMNLFLLLFISYIYALRISRPVNLIGDRIIRLSEGHYETKKSGKGLFDTVENALNTLSSQLETSHQERALAEVTREEWISNLSHDIKTPLTSIIGYGELLGDPEYLLSAEEREKYRTIILEKGTYIENLLNDLNLAMRLKHHQLPLHLESVDLITEIKTILIDVLNTKFNELDLSFTHTADEVHLSLDRRLFKRVMLNLIHNAIVHNENPVSVLVHLDADDPDWVTLSIEDDGIGVDPDELPRLFTRYYRGTHTKKTSEGSGLGLAIAKDIILAHEGSIDVRNSPQGGLRIILKLKK</sequence>
<protein>
    <recommendedName>
        <fullName evidence="3">histidine kinase</fullName>
        <ecNumber evidence="3">2.7.13.3</ecNumber>
    </recommendedName>
</protein>
<dbReference type="EMBL" id="JAFNJU010000008">
    <property type="protein sequence ID" value="MBO1265494.1"/>
    <property type="molecule type" value="Genomic_DNA"/>
</dbReference>
<evidence type="ECO:0000313" key="16">
    <source>
        <dbReference type="EMBL" id="MBO1265494.1"/>
    </source>
</evidence>
<keyword evidence="9 16" id="KW-0418">Kinase</keyword>
<dbReference type="SMART" id="SM00388">
    <property type="entry name" value="HisKA"/>
    <property type="match status" value="1"/>
</dbReference>
<keyword evidence="13 14" id="KW-0472">Membrane</keyword>
<dbReference type="InterPro" id="IPR003594">
    <property type="entry name" value="HATPase_dom"/>
</dbReference>
<dbReference type="PANTHER" id="PTHR45528">
    <property type="entry name" value="SENSOR HISTIDINE KINASE CPXA"/>
    <property type="match status" value="1"/>
</dbReference>
<dbReference type="PANTHER" id="PTHR45528:SF1">
    <property type="entry name" value="SENSOR HISTIDINE KINASE CPXA"/>
    <property type="match status" value="1"/>
</dbReference>
<dbReference type="InterPro" id="IPR005467">
    <property type="entry name" value="His_kinase_dom"/>
</dbReference>
<keyword evidence="10" id="KW-0067">ATP-binding</keyword>
<evidence type="ECO:0000256" key="3">
    <source>
        <dbReference type="ARBA" id="ARBA00012438"/>
    </source>
</evidence>
<comment type="subcellular location">
    <subcellularLocation>
        <location evidence="2">Cell membrane</location>
        <topology evidence="2">Multi-pass membrane protein</topology>
    </subcellularLocation>
</comment>
<organism evidence="16 17">
    <name type="scientific">Proteiniclasticum aestuarii</name>
    <dbReference type="NCBI Taxonomy" id="2817862"/>
    <lineage>
        <taxon>Bacteria</taxon>
        <taxon>Bacillati</taxon>
        <taxon>Bacillota</taxon>
        <taxon>Clostridia</taxon>
        <taxon>Eubacteriales</taxon>
        <taxon>Clostridiaceae</taxon>
        <taxon>Proteiniclasticum</taxon>
    </lineage>
</organism>
<evidence type="ECO:0000256" key="14">
    <source>
        <dbReference type="SAM" id="Phobius"/>
    </source>
</evidence>
<dbReference type="InterPro" id="IPR050398">
    <property type="entry name" value="HssS/ArlS-like"/>
</dbReference>
<keyword evidence="11 14" id="KW-1133">Transmembrane helix</keyword>
<feature type="transmembrane region" description="Helical" evidence="14">
    <location>
        <begin position="7"/>
        <end position="27"/>
    </location>
</feature>
<dbReference type="InterPro" id="IPR003661">
    <property type="entry name" value="HisK_dim/P_dom"/>
</dbReference>
<evidence type="ECO:0000259" key="15">
    <source>
        <dbReference type="PROSITE" id="PS50109"/>
    </source>
</evidence>
<evidence type="ECO:0000256" key="12">
    <source>
        <dbReference type="ARBA" id="ARBA00023012"/>
    </source>
</evidence>
<dbReference type="PRINTS" id="PR00344">
    <property type="entry name" value="BCTRLSENSOR"/>
</dbReference>
<evidence type="ECO:0000256" key="2">
    <source>
        <dbReference type="ARBA" id="ARBA00004651"/>
    </source>
</evidence>
<keyword evidence="17" id="KW-1185">Reference proteome</keyword>
<keyword evidence="7 14" id="KW-0812">Transmembrane</keyword>
<gene>
    <name evidence="16" type="ORF">J3A84_10665</name>
</gene>
<dbReference type="SUPFAM" id="SSF47384">
    <property type="entry name" value="Homodimeric domain of signal transducing histidine kinase"/>
    <property type="match status" value="1"/>
</dbReference>
<keyword evidence="4" id="KW-1003">Cell membrane</keyword>
<evidence type="ECO:0000256" key="7">
    <source>
        <dbReference type="ARBA" id="ARBA00022692"/>
    </source>
</evidence>
<dbReference type="Pfam" id="PF00512">
    <property type="entry name" value="HisKA"/>
    <property type="match status" value="1"/>
</dbReference>
<feature type="transmembrane region" description="Helical" evidence="14">
    <location>
        <begin position="161"/>
        <end position="179"/>
    </location>
</feature>
<dbReference type="Gene3D" id="1.10.287.130">
    <property type="match status" value="1"/>
</dbReference>
<keyword evidence="12" id="KW-0902">Two-component regulatory system</keyword>
<dbReference type="SUPFAM" id="SSF55874">
    <property type="entry name" value="ATPase domain of HSP90 chaperone/DNA topoisomerase II/histidine kinase"/>
    <property type="match status" value="1"/>
</dbReference>
<evidence type="ECO:0000313" key="17">
    <source>
        <dbReference type="Proteomes" id="UP000664218"/>
    </source>
</evidence>
<dbReference type="CDD" id="cd00082">
    <property type="entry name" value="HisKA"/>
    <property type="match status" value="1"/>
</dbReference>
<evidence type="ECO:0000256" key="6">
    <source>
        <dbReference type="ARBA" id="ARBA00022679"/>
    </source>
</evidence>
<dbReference type="Gene3D" id="3.30.565.10">
    <property type="entry name" value="Histidine kinase-like ATPase, C-terminal domain"/>
    <property type="match status" value="1"/>
</dbReference>
<dbReference type="AlphaFoldDB" id="A0A939H793"/>
<dbReference type="InterPro" id="IPR036890">
    <property type="entry name" value="HATPase_C_sf"/>
</dbReference>
<dbReference type="GO" id="GO:0000155">
    <property type="term" value="F:phosphorelay sensor kinase activity"/>
    <property type="evidence" value="ECO:0007669"/>
    <property type="project" value="InterPro"/>
</dbReference>
<dbReference type="GO" id="GO:0005524">
    <property type="term" value="F:ATP binding"/>
    <property type="evidence" value="ECO:0007669"/>
    <property type="project" value="UniProtKB-KW"/>
</dbReference>
<accession>A0A939H793</accession>
<evidence type="ECO:0000256" key="13">
    <source>
        <dbReference type="ARBA" id="ARBA00023136"/>
    </source>
</evidence>
<keyword evidence="6" id="KW-0808">Transferase</keyword>